<evidence type="ECO:0000313" key="5">
    <source>
        <dbReference type="Proteomes" id="UP000186607"/>
    </source>
</evidence>
<dbReference type="AlphaFoldDB" id="A0A1U7NR10"/>
<proteinExistence type="inferred from homology"/>
<evidence type="ECO:0000256" key="1">
    <source>
        <dbReference type="ARBA" id="ARBA00006484"/>
    </source>
</evidence>
<comment type="caution">
    <text evidence="4">The sequence shown here is derived from an EMBL/GenBank/DDBJ whole genome shotgun (WGS) entry which is preliminary data.</text>
</comment>
<dbReference type="InterPro" id="IPR036291">
    <property type="entry name" value="NAD(P)-bd_dom_sf"/>
</dbReference>
<dbReference type="SUPFAM" id="SSF51735">
    <property type="entry name" value="NAD(P)-binding Rossmann-fold domains"/>
    <property type="match status" value="1"/>
</dbReference>
<comment type="similarity">
    <text evidence="1">Belongs to the short-chain dehydrogenases/reductases (SDR) family.</text>
</comment>
<dbReference type="Gene3D" id="3.40.50.720">
    <property type="entry name" value="NAD(P)-binding Rossmann-like Domain"/>
    <property type="match status" value="1"/>
</dbReference>
<feature type="compositionally biased region" description="Polar residues" evidence="3">
    <location>
        <begin position="240"/>
        <end position="253"/>
    </location>
</feature>
<dbReference type="EMBL" id="MSTI01000184">
    <property type="protein sequence ID" value="OLV15344.1"/>
    <property type="molecule type" value="Genomic_DNA"/>
</dbReference>
<dbReference type="Proteomes" id="UP000186607">
    <property type="component" value="Unassembled WGS sequence"/>
</dbReference>
<feature type="region of interest" description="Disordered" evidence="3">
    <location>
        <begin position="233"/>
        <end position="253"/>
    </location>
</feature>
<evidence type="ECO:0000313" key="4">
    <source>
        <dbReference type="EMBL" id="OLV15344.1"/>
    </source>
</evidence>
<keyword evidence="2" id="KW-0560">Oxidoreductase</keyword>
<organism evidence="4 5">
    <name type="scientific">Deinococcus marmoris</name>
    <dbReference type="NCBI Taxonomy" id="249408"/>
    <lineage>
        <taxon>Bacteria</taxon>
        <taxon>Thermotogati</taxon>
        <taxon>Deinococcota</taxon>
        <taxon>Deinococci</taxon>
        <taxon>Deinococcales</taxon>
        <taxon>Deinococcaceae</taxon>
        <taxon>Deinococcus</taxon>
    </lineage>
</organism>
<protein>
    <submittedName>
        <fullName evidence="4">Oxidoreductase</fullName>
    </submittedName>
</protein>
<sequence length="253" mass="27094">MQGILLNAGAQFRGPISYSADGYEETFATNCLGHFLLLNLLLDRVVAGGRIVFTASGTHDPDTMDGKLVGVAAAPDADALAHDGQDGRKPLSGGQRYATSKLCVIMYAYELDRRLKHAGVPIASIAFDPGLVSETGLDRTAPALVQRLLRTAFVQWAMKRMGVTMGSLDFSGEGLARMIVDPQFASGSGKYFQSRDGQLIETRSSGASYDRSKAGTLWDQSEQLVQLSPQERPVKLQRAAQGQAQGSVQTAPT</sequence>
<evidence type="ECO:0000256" key="2">
    <source>
        <dbReference type="ARBA" id="ARBA00023002"/>
    </source>
</evidence>
<dbReference type="STRING" id="249408.BOO71_0015088"/>
<dbReference type="PANTHER" id="PTHR24320:SF152">
    <property type="entry name" value="SHORT-CHAIN DEHYDROGENASE_REDUCTASE FAMILY PROTEIN"/>
    <property type="match status" value="1"/>
</dbReference>
<accession>A0A1U7NR10</accession>
<reference evidence="4 5" key="1">
    <citation type="submission" date="2017-01" db="EMBL/GenBank/DDBJ databases">
        <title>Genome Analysis of Deinococcus marmoris KOPRI26562.</title>
        <authorList>
            <person name="Kim J.H."/>
            <person name="Oh H.-M."/>
        </authorList>
    </citation>
    <scope>NUCLEOTIDE SEQUENCE [LARGE SCALE GENOMIC DNA]</scope>
    <source>
        <strain evidence="4 5">KOPRI26562</strain>
    </source>
</reference>
<dbReference type="PANTHER" id="PTHR24320">
    <property type="entry name" value="RETINOL DEHYDROGENASE"/>
    <property type="match status" value="1"/>
</dbReference>
<name>A0A1U7NR10_9DEIO</name>
<gene>
    <name evidence="4" type="ORF">BOO71_0015088</name>
</gene>
<dbReference type="GO" id="GO:0016491">
    <property type="term" value="F:oxidoreductase activity"/>
    <property type="evidence" value="ECO:0007669"/>
    <property type="project" value="UniProtKB-KW"/>
</dbReference>
<keyword evidence="5" id="KW-1185">Reference proteome</keyword>
<evidence type="ECO:0000256" key="3">
    <source>
        <dbReference type="SAM" id="MobiDB-lite"/>
    </source>
</evidence>